<gene>
    <name evidence="2" type="primary">Acey_s0022.g654</name>
    <name evidence="2" type="ORF">Y032_0022g654</name>
</gene>
<reference evidence="3" key="1">
    <citation type="journal article" date="2015" name="Nat. Genet.">
        <title>The genome and transcriptome of the zoonotic hookworm Ancylostoma ceylanicum identify infection-specific gene families.</title>
        <authorList>
            <person name="Schwarz E.M."/>
            <person name="Hu Y."/>
            <person name="Antoshechkin I."/>
            <person name="Miller M.M."/>
            <person name="Sternberg P.W."/>
            <person name="Aroian R.V."/>
        </authorList>
    </citation>
    <scope>NUCLEOTIDE SEQUENCE</scope>
    <source>
        <strain evidence="3">HY135</strain>
    </source>
</reference>
<dbReference type="OrthoDB" id="5820107at2759"/>
<name>A0A016UZ89_9BILA</name>
<evidence type="ECO:0000313" key="3">
    <source>
        <dbReference type="Proteomes" id="UP000024635"/>
    </source>
</evidence>
<dbReference type="Proteomes" id="UP000024635">
    <property type="component" value="Unassembled WGS sequence"/>
</dbReference>
<evidence type="ECO:0000256" key="1">
    <source>
        <dbReference type="SAM" id="MobiDB-lite"/>
    </source>
</evidence>
<feature type="region of interest" description="Disordered" evidence="1">
    <location>
        <begin position="1"/>
        <end position="21"/>
    </location>
</feature>
<accession>A0A016UZ89</accession>
<organism evidence="2 3">
    <name type="scientific">Ancylostoma ceylanicum</name>
    <dbReference type="NCBI Taxonomy" id="53326"/>
    <lineage>
        <taxon>Eukaryota</taxon>
        <taxon>Metazoa</taxon>
        <taxon>Ecdysozoa</taxon>
        <taxon>Nematoda</taxon>
        <taxon>Chromadorea</taxon>
        <taxon>Rhabditida</taxon>
        <taxon>Rhabditina</taxon>
        <taxon>Rhabditomorpha</taxon>
        <taxon>Strongyloidea</taxon>
        <taxon>Ancylostomatidae</taxon>
        <taxon>Ancylostomatinae</taxon>
        <taxon>Ancylostoma</taxon>
    </lineage>
</organism>
<proteinExistence type="predicted"/>
<comment type="caution">
    <text evidence="2">The sequence shown here is derived from an EMBL/GenBank/DDBJ whole genome shotgun (WGS) entry which is preliminary data.</text>
</comment>
<sequence length="174" mass="19835">MAKDGVNRSRNASHTQEKRMCLRSHGYSQKPSGILIHDAFTSFHGKFDANRCSPLLHMNPVEWTTLLVICLSLATSSYASQRSLFVKPISNIKRLNLASQISGQHPRYLGVTDDEMWAMWRKAVQGAQIMDSVMETNNNPNCKFLPMGCRRGETSRLWTNRNLKPRLLTWNSLI</sequence>
<protein>
    <submittedName>
        <fullName evidence="2">Uncharacterized protein</fullName>
    </submittedName>
</protein>
<dbReference type="EMBL" id="JARK01001358">
    <property type="protein sequence ID" value="EYC20485.1"/>
    <property type="molecule type" value="Genomic_DNA"/>
</dbReference>
<evidence type="ECO:0000313" key="2">
    <source>
        <dbReference type="EMBL" id="EYC20485.1"/>
    </source>
</evidence>
<dbReference type="AlphaFoldDB" id="A0A016UZ89"/>
<keyword evidence="3" id="KW-1185">Reference proteome</keyword>